<dbReference type="EMBL" id="KN833686">
    <property type="protein sequence ID" value="KIK30819.1"/>
    <property type="molecule type" value="Genomic_DNA"/>
</dbReference>
<dbReference type="GO" id="GO:0005634">
    <property type="term" value="C:nucleus"/>
    <property type="evidence" value="ECO:0007669"/>
    <property type="project" value="TreeGrafter"/>
</dbReference>
<reference evidence="3 4" key="1">
    <citation type="submission" date="2014-04" db="EMBL/GenBank/DDBJ databases">
        <authorList>
            <consortium name="DOE Joint Genome Institute"/>
            <person name="Kuo A."/>
            <person name="Kohler A."/>
            <person name="Costa M.D."/>
            <person name="Nagy L.G."/>
            <person name="Floudas D."/>
            <person name="Copeland A."/>
            <person name="Barry K.W."/>
            <person name="Cichocki N."/>
            <person name="Veneault-Fourrey C."/>
            <person name="LaButti K."/>
            <person name="Lindquist E.A."/>
            <person name="Lipzen A."/>
            <person name="Lundell T."/>
            <person name="Morin E."/>
            <person name="Murat C."/>
            <person name="Sun H."/>
            <person name="Tunlid A."/>
            <person name="Henrissat B."/>
            <person name="Grigoriev I.V."/>
            <person name="Hibbett D.S."/>
            <person name="Martin F."/>
            <person name="Nordberg H.P."/>
            <person name="Cantor M.N."/>
            <person name="Hua S.X."/>
        </authorList>
    </citation>
    <scope>NUCLEOTIDE SEQUENCE [LARGE SCALE GENOMIC DNA]</scope>
    <source>
        <strain evidence="3 4">441</strain>
    </source>
</reference>
<dbReference type="HOGENOM" id="CLU_182443_0_0_1"/>
<organism evidence="3 4">
    <name type="scientific">Pisolithus microcarpus 441</name>
    <dbReference type="NCBI Taxonomy" id="765257"/>
    <lineage>
        <taxon>Eukaryota</taxon>
        <taxon>Fungi</taxon>
        <taxon>Dikarya</taxon>
        <taxon>Basidiomycota</taxon>
        <taxon>Agaricomycotina</taxon>
        <taxon>Agaricomycetes</taxon>
        <taxon>Agaricomycetidae</taxon>
        <taxon>Boletales</taxon>
        <taxon>Sclerodermatineae</taxon>
        <taxon>Pisolithaceae</taxon>
        <taxon>Pisolithus</taxon>
    </lineage>
</organism>
<gene>
    <name evidence="3" type="ORF">PISMIDRAFT_6145</name>
</gene>
<accession>A0A0C9ZXM3</accession>
<dbReference type="GO" id="GO:0003677">
    <property type="term" value="F:DNA binding"/>
    <property type="evidence" value="ECO:0007669"/>
    <property type="project" value="UniProtKB-KW"/>
</dbReference>
<dbReference type="Proteomes" id="UP000054018">
    <property type="component" value="Unassembled WGS sequence"/>
</dbReference>
<dbReference type="AlphaFoldDB" id="A0A0C9ZXM3"/>
<evidence type="ECO:0000313" key="4">
    <source>
        <dbReference type="Proteomes" id="UP000054018"/>
    </source>
</evidence>
<sequence>MEENGEHVTGPMLREKRQRFEGLLGVPEEERLTGDGWVASFTKTYHLQERRRHGEAASVDLTAVKDEQQRIATILAKFAPRDRWNFDETSLFAFAPPD</sequence>
<reference evidence="4" key="2">
    <citation type="submission" date="2015-01" db="EMBL/GenBank/DDBJ databases">
        <title>Evolutionary Origins and Diversification of the Mycorrhizal Mutualists.</title>
        <authorList>
            <consortium name="DOE Joint Genome Institute"/>
            <consortium name="Mycorrhizal Genomics Consortium"/>
            <person name="Kohler A."/>
            <person name="Kuo A."/>
            <person name="Nagy L.G."/>
            <person name="Floudas D."/>
            <person name="Copeland A."/>
            <person name="Barry K.W."/>
            <person name="Cichocki N."/>
            <person name="Veneault-Fourrey C."/>
            <person name="LaButti K."/>
            <person name="Lindquist E.A."/>
            <person name="Lipzen A."/>
            <person name="Lundell T."/>
            <person name="Morin E."/>
            <person name="Murat C."/>
            <person name="Riley R."/>
            <person name="Ohm R."/>
            <person name="Sun H."/>
            <person name="Tunlid A."/>
            <person name="Henrissat B."/>
            <person name="Grigoriev I.V."/>
            <person name="Hibbett D.S."/>
            <person name="Martin F."/>
        </authorList>
    </citation>
    <scope>NUCLEOTIDE SEQUENCE [LARGE SCALE GENOMIC DNA]</scope>
    <source>
        <strain evidence="4">441</strain>
    </source>
</reference>
<protein>
    <recommendedName>
        <fullName evidence="2">HTH CENPB-type domain-containing protein</fullName>
    </recommendedName>
</protein>
<keyword evidence="4" id="KW-1185">Reference proteome</keyword>
<dbReference type="InterPro" id="IPR006600">
    <property type="entry name" value="HTH_CenpB_DNA-bd_dom"/>
</dbReference>
<evidence type="ECO:0000256" key="1">
    <source>
        <dbReference type="ARBA" id="ARBA00023125"/>
    </source>
</evidence>
<dbReference type="PROSITE" id="PS51253">
    <property type="entry name" value="HTH_CENPB"/>
    <property type="match status" value="1"/>
</dbReference>
<dbReference type="PANTHER" id="PTHR19303:SF73">
    <property type="entry name" value="PROTEIN PDC2"/>
    <property type="match status" value="1"/>
</dbReference>
<dbReference type="STRING" id="765257.A0A0C9ZXM3"/>
<dbReference type="PANTHER" id="PTHR19303">
    <property type="entry name" value="TRANSPOSON"/>
    <property type="match status" value="1"/>
</dbReference>
<evidence type="ECO:0000313" key="3">
    <source>
        <dbReference type="EMBL" id="KIK30819.1"/>
    </source>
</evidence>
<evidence type="ECO:0000259" key="2">
    <source>
        <dbReference type="PROSITE" id="PS51253"/>
    </source>
</evidence>
<keyword evidence="1" id="KW-0238">DNA-binding</keyword>
<name>A0A0C9ZXM3_9AGAM</name>
<dbReference type="OrthoDB" id="162969at2759"/>
<feature type="domain" description="HTH CENPB-type" evidence="2">
    <location>
        <begin position="1"/>
        <end position="51"/>
    </location>
</feature>
<proteinExistence type="predicted"/>
<dbReference type="InterPro" id="IPR050863">
    <property type="entry name" value="CenT-Element_Derived"/>
</dbReference>